<feature type="region of interest" description="Disordered" evidence="8">
    <location>
        <begin position="58"/>
        <end position="99"/>
    </location>
</feature>
<keyword evidence="3 7" id="KW-0378">Hydrolase</keyword>
<reference evidence="12" key="1">
    <citation type="journal article" date="2020" name="Stud. Mycol.">
        <title>101 Dothideomycetes genomes: a test case for predicting lifestyles and emergence of pathogens.</title>
        <authorList>
            <person name="Haridas S."/>
            <person name="Albert R."/>
            <person name="Binder M."/>
            <person name="Bloem J."/>
            <person name="Labutti K."/>
            <person name="Salamov A."/>
            <person name="Andreopoulos B."/>
            <person name="Baker S."/>
            <person name="Barry K."/>
            <person name="Bills G."/>
            <person name="Bluhm B."/>
            <person name="Cannon C."/>
            <person name="Castanera R."/>
            <person name="Culley D."/>
            <person name="Daum C."/>
            <person name="Ezra D."/>
            <person name="Gonzalez J."/>
            <person name="Henrissat B."/>
            <person name="Kuo A."/>
            <person name="Liang C."/>
            <person name="Lipzen A."/>
            <person name="Lutzoni F."/>
            <person name="Magnuson J."/>
            <person name="Mondo S."/>
            <person name="Nolan M."/>
            <person name="Ohm R."/>
            <person name="Pangilinan J."/>
            <person name="Park H.-J."/>
            <person name="Ramirez L."/>
            <person name="Alfaro M."/>
            <person name="Sun H."/>
            <person name="Tritt A."/>
            <person name="Yoshinaga Y."/>
            <person name="Zwiers L.-H."/>
            <person name="Turgeon B."/>
            <person name="Goodwin S."/>
            <person name="Spatafora J."/>
            <person name="Crous P."/>
            <person name="Grigoriev I."/>
        </authorList>
    </citation>
    <scope>NUCLEOTIDE SEQUENCE</scope>
    <source>
        <strain evidence="12">CBS 119925</strain>
    </source>
</reference>
<evidence type="ECO:0000256" key="9">
    <source>
        <dbReference type="SAM" id="SignalP"/>
    </source>
</evidence>
<dbReference type="PANTHER" id="PTHR31490:SF76">
    <property type="entry name" value="ENDO-1,4-BETA-XYLANASE C"/>
    <property type="match status" value="1"/>
</dbReference>
<feature type="domain" description="CBM1" evidence="10">
    <location>
        <begin position="21"/>
        <end position="57"/>
    </location>
</feature>
<dbReference type="SUPFAM" id="SSF57180">
    <property type="entry name" value="Cellulose-binding domain"/>
    <property type="match status" value="1"/>
</dbReference>
<keyword evidence="6 7" id="KW-0624">Polysaccharide degradation</keyword>
<dbReference type="PANTHER" id="PTHR31490">
    <property type="entry name" value="GLYCOSYL HYDROLASE"/>
    <property type="match status" value="1"/>
</dbReference>
<evidence type="ECO:0000256" key="1">
    <source>
        <dbReference type="ARBA" id="ARBA00007495"/>
    </source>
</evidence>
<evidence type="ECO:0000256" key="2">
    <source>
        <dbReference type="ARBA" id="ARBA00022729"/>
    </source>
</evidence>
<dbReference type="InterPro" id="IPR035971">
    <property type="entry name" value="CBD_sf"/>
</dbReference>
<sequence length="398" mass="42494">MKYSFTLVALAAAGAAPVALAAVPVWGQCGGNGWGGETTCTSGNYCFQQNPWYHQCIPGSGNNPTPTSAPPASSNPPTTPTTLVSSVRPSASSTPNFSHGENCSLDAKFKARGKYVGVATDQGLLSRADNAQIIRDDFGSVTGENSMKWDATEPSRGSFSFSGADALANFAVQNGKTIRGHTTVWHSQLPSWVTQINDRTTLQNVMVNHINTVMGRYKGKIMHWDVVNEILNEDGSFRSSVFYNVLGEGFVRTAFEAARAADPAAKLYINDYNLDSATYAKTTGMASKVRNWRSQGVPIDGIGSQGHLQAGQASGYKAAMQVLCAAAPECAVTELDIVGASTNDYVNAFKACAEISNCVGLTVWGIRDPDSWRAQNNPLLFDSNYRAKSPYNAICSAL</sequence>
<dbReference type="InterPro" id="IPR044846">
    <property type="entry name" value="GH10"/>
</dbReference>
<dbReference type="Pfam" id="PF00331">
    <property type="entry name" value="Glyco_hydro_10"/>
    <property type="match status" value="1"/>
</dbReference>
<keyword evidence="13" id="KW-1185">Reference proteome</keyword>
<dbReference type="PROSITE" id="PS51760">
    <property type="entry name" value="GH10_2"/>
    <property type="match status" value="1"/>
</dbReference>
<keyword evidence="5 7" id="KW-0326">Glycosidase</keyword>
<dbReference type="SUPFAM" id="SSF51445">
    <property type="entry name" value="(Trans)glycosidases"/>
    <property type="match status" value="1"/>
</dbReference>
<evidence type="ECO:0000256" key="5">
    <source>
        <dbReference type="ARBA" id="ARBA00023295"/>
    </source>
</evidence>
<keyword evidence="4 7" id="KW-0119">Carbohydrate metabolism</keyword>
<feature type="chain" id="PRO_5025463712" description="Beta-xylanase" evidence="9">
    <location>
        <begin position="22"/>
        <end position="398"/>
    </location>
</feature>
<dbReference type="EMBL" id="MU006586">
    <property type="protein sequence ID" value="KAF2744849.1"/>
    <property type="molecule type" value="Genomic_DNA"/>
</dbReference>
<dbReference type="InterPro" id="IPR001000">
    <property type="entry name" value="GH10_dom"/>
</dbReference>
<feature type="compositionally biased region" description="Pro residues" evidence="8">
    <location>
        <begin position="67"/>
        <end position="79"/>
    </location>
</feature>
<gene>
    <name evidence="12" type="ORF">M011DRAFT_159548</name>
</gene>
<dbReference type="Proteomes" id="UP000799440">
    <property type="component" value="Unassembled WGS sequence"/>
</dbReference>
<proteinExistence type="inferred from homology"/>
<dbReference type="PROSITE" id="PS00562">
    <property type="entry name" value="CBM1_1"/>
    <property type="match status" value="1"/>
</dbReference>
<feature type="signal peptide" evidence="9">
    <location>
        <begin position="1"/>
        <end position="21"/>
    </location>
</feature>
<keyword evidence="2 9" id="KW-0732">Signal</keyword>
<dbReference type="OrthoDB" id="3055998at2759"/>
<evidence type="ECO:0000259" key="11">
    <source>
        <dbReference type="PROSITE" id="PS51760"/>
    </source>
</evidence>
<dbReference type="Gene3D" id="3.20.20.80">
    <property type="entry name" value="Glycosidases"/>
    <property type="match status" value="1"/>
</dbReference>
<dbReference type="GO" id="GO:0005576">
    <property type="term" value="C:extracellular region"/>
    <property type="evidence" value="ECO:0007669"/>
    <property type="project" value="InterPro"/>
</dbReference>
<evidence type="ECO:0000256" key="8">
    <source>
        <dbReference type="SAM" id="MobiDB-lite"/>
    </source>
</evidence>
<dbReference type="AlphaFoldDB" id="A0A6A6V531"/>
<evidence type="ECO:0000256" key="4">
    <source>
        <dbReference type="ARBA" id="ARBA00023277"/>
    </source>
</evidence>
<protein>
    <recommendedName>
        <fullName evidence="7">Beta-xylanase</fullName>
        <ecNumber evidence="7">3.2.1.8</ecNumber>
    </recommendedName>
</protein>
<dbReference type="Pfam" id="PF00734">
    <property type="entry name" value="CBM_1"/>
    <property type="match status" value="1"/>
</dbReference>
<dbReference type="InterPro" id="IPR000254">
    <property type="entry name" value="CBD"/>
</dbReference>
<dbReference type="SMART" id="SM00633">
    <property type="entry name" value="Glyco_10"/>
    <property type="match status" value="1"/>
</dbReference>
<dbReference type="EC" id="3.2.1.8" evidence="7"/>
<feature type="compositionally biased region" description="Polar residues" evidence="8">
    <location>
        <begin position="83"/>
        <end position="99"/>
    </location>
</feature>
<evidence type="ECO:0000256" key="3">
    <source>
        <dbReference type="ARBA" id="ARBA00022801"/>
    </source>
</evidence>
<evidence type="ECO:0000256" key="6">
    <source>
        <dbReference type="ARBA" id="ARBA00023326"/>
    </source>
</evidence>
<dbReference type="GO" id="GO:0030248">
    <property type="term" value="F:cellulose binding"/>
    <property type="evidence" value="ECO:0007669"/>
    <property type="project" value="InterPro"/>
</dbReference>
<dbReference type="PRINTS" id="PR00134">
    <property type="entry name" value="GLHYDRLASE10"/>
</dbReference>
<organism evidence="12 13">
    <name type="scientific">Sporormia fimetaria CBS 119925</name>
    <dbReference type="NCBI Taxonomy" id="1340428"/>
    <lineage>
        <taxon>Eukaryota</taxon>
        <taxon>Fungi</taxon>
        <taxon>Dikarya</taxon>
        <taxon>Ascomycota</taxon>
        <taxon>Pezizomycotina</taxon>
        <taxon>Dothideomycetes</taxon>
        <taxon>Pleosporomycetidae</taxon>
        <taxon>Pleosporales</taxon>
        <taxon>Sporormiaceae</taxon>
        <taxon>Sporormia</taxon>
    </lineage>
</organism>
<evidence type="ECO:0000313" key="12">
    <source>
        <dbReference type="EMBL" id="KAF2744849.1"/>
    </source>
</evidence>
<dbReference type="PROSITE" id="PS51164">
    <property type="entry name" value="CBM1_2"/>
    <property type="match status" value="1"/>
</dbReference>
<accession>A0A6A6V531</accession>
<evidence type="ECO:0000313" key="13">
    <source>
        <dbReference type="Proteomes" id="UP000799440"/>
    </source>
</evidence>
<evidence type="ECO:0000259" key="10">
    <source>
        <dbReference type="PROSITE" id="PS51164"/>
    </source>
</evidence>
<evidence type="ECO:0000256" key="7">
    <source>
        <dbReference type="RuleBase" id="RU361174"/>
    </source>
</evidence>
<dbReference type="GO" id="GO:0000272">
    <property type="term" value="P:polysaccharide catabolic process"/>
    <property type="evidence" value="ECO:0007669"/>
    <property type="project" value="UniProtKB-KW"/>
</dbReference>
<name>A0A6A6V531_9PLEO</name>
<dbReference type="GO" id="GO:0031176">
    <property type="term" value="F:endo-1,4-beta-xylanase activity"/>
    <property type="evidence" value="ECO:0007669"/>
    <property type="project" value="UniProtKB-EC"/>
</dbReference>
<comment type="catalytic activity">
    <reaction evidence="7">
        <text>Endohydrolysis of (1-&gt;4)-beta-D-xylosidic linkages in xylans.</text>
        <dbReference type="EC" id="3.2.1.8"/>
    </reaction>
</comment>
<dbReference type="SMART" id="SM00236">
    <property type="entry name" value="fCBD"/>
    <property type="match status" value="1"/>
</dbReference>
<comment type="similarity">
    <text evidence="1 7">Belongs to the glycosyl hydrolase 10 (cellulase F) family.</text>
</comment>
<dbReference type="InterPro" id="IPR017853">
    <property type="entry name" value="GH"/>
</dbReference>
<feature type="domain" description="GH10" evidence="11">
    <location>
        <begin position="119"/>
        <end position="397"/>
    </location>
</feature>